<evidence type="ECO:0000313" key="1">
    <source>
        <dbReference type="EMBL" id="CAK9142805.1"/>
    </source>
</evidence>
<evidence type="ECO:0000313" key="3">
    <source>
        <dbReference type="Proteomes" id="UP001642360"/>
    </source>
</evidence>
<dbReference type="EMBL" id="CAUOFW020001254">
    <property type="protein sequence ID" value="CAK9142805.1"/>
    <property type="molecule type" value="Genomic_DNA"/>
</dbReference>
<evidence type="ECO:0000313" key="2">
    <source>
        <dbReference type="EMBL" id="CAK9161968.1"/>
    </source>
</evidence>
<protein>
    <submittedName>
        <fullName evidence="2">Uncharacterized protein</fullName>
    </submittedName>
</protein>
<gene>
    <name evidence="1" type="ORF">ILEXP_LOCUS10495</name>
    <name evidence="2" type="ORF">ILEXP_LOCUS30799</name>
</gene>
<dbReference type="Proteomes" id="UP001642360">
    <property type="component" value="Unassembled WGS sequence"/>
</dbReference>
<keyword evidence="3" id="KW-1185">Reference proteome</keyword>
<comment type="caution">
    <text evidence="2">The sequence shown here is derived from an EMBL/GenBank/DDBJ whole genome shotgun (WGS) entry which is preliminary data.</text>
</comment>
<sequence>MALCFGCFITSPPLKPLNFSGNMGPIGDPTVEVTHRRGDFTGLLSEPGSIIMAAPRLSLGVTLYLHSLLRRITHEDDGGRISPLSM</sequence>
<dbReference type="EMBL" id="CAUOFW020003770">
    <property type="protein sequence ID" value="CAK9161968.1"/>
    <property type="molecule type" value="Genomic_DNA"/>
</dbReference>
<dbReference type="AlphaFoldDB" id="A0ABC8T4F0"/>
<reference evidence="2 3" key="1">
    <citation type="submission" date="2024-02" db="EMBL/GenBank/DDBJ databases">
        <authorList>
            <person name="Vignale AGUSTIN F."/>
            <person name="Sosa J E."/>
            <person name="Modenutti C."/>
        </authorList>
    </citation>
    <scope>NUCLEOTIDE SEQUENCE [LARGE SCALE GENOMIC DNA]</scope>
</reference>
<proteinExistence type="predicted"/>
<organism evidence="2 3">
    <name type="scientific">Ilex paraguariensis</name>
    <name type="common">yerba mate</name>
    <dbReference type="NCBI Taxonomy" id="185542"/>
    <lineage>
        <taxon>Eukaryota</taxon>
        <taxon>Viridiplantae</taxon>
        <taxon>Streptophyta</taxon>
        <taxon>Embryophyta</taxon>
        <taxon>Tracheophyta</taxon>
        <taxon>Spermatophyta</taxon>
        <taxon>Magnoliopsida</taxon>
        <taxon>eudicotyledons</taxon>
        <taxon>Gunneridae</taxon>
        <taxon>Pentapetalae</taxon>
        <taxon>asterids</taxon>
        <taxon>campanulids</taxon>
        <taxon>Aquifoliales</taxon>
        <taxon>Aquifoliaceae</taxon>
        <taxon>Ilex</taxon>
    </lineage>
</organism>
<accession>A0ABC8T4F0</accession>
<name>A0ABC8T4F0_9AQUA</name>